<dbReference type="PANTHER" id="PTHR35936:SF17">
    <property type="entry name" value="ARGININE-BINDING EXTRACELLULAR PROTEIN ARTP"/>
    <property type="match status" value="1"/>
</dbReference>
<evidence type="ECO:0000259" key="5">
    <source>
        <dbReference type="SMART" id="SM00062"/>
    </source>
</evidence>
<evidence type="ECO:0000256" key="1">
    <source>
        <dbReference type="ARBA" id="ARBA00004196"/>
    </source>
</evidence>
<organism evidence="6 7">
    <name type="scientific">Formosimonas limnophila</name>
    <dbReference type="NCBI Taxonomy" id="1384487"/>
    <lineage>
        <taxon>Bacteria</taxon>
        <taxon>Pseudomonadati</taxon>
        <taxon>Pseudomonadota</taxon>
        <taxon>Betaproteobacteria</taxon>
        <taxon>Burkholderiales</taxon>
        <taxon>Burkholderiaceae</taxon>
        <taxon>Formosimonas</taxon>
    </lineage>
</organism>
<comment type="caution">
    <text evidence="6">The sequence shown here is derived from an EMBL/GenBank/DDBJ whole genome shotgun (WGS) entry which is preliminary data.</text>
</comment>
<dbReference type="Proteomes" id="UP000614287">
    <property type="component" value="Unassembled WGS sequence"/>
</dbReference>
<comment type="subcellular location">
    <subcellularLocation>
        <location evidence="1">Cell envelope</location>
    </subcellularLocation>
</comment>
<evidence type="ECO:0000313" key="6">
    <source>
        <dbReference type="EMBL" id="GHA73930.1"/>
    </source>
</evidence>
<dbReference type="PANTHER" id="PTHR35936">
    <property type="entry name" value="MEMBRANE-BOUND LYTIC MUREIN TRANSGLYCOSYLASE F"/>
    <property type="match status" value="1"/>
</dbReference>
<gene>
    <name evidence="6" type="ORF">GCM10009007_13870</name>
</gene>
<evidence type="ECO:0000256" key="3">
    <source>
        <dbReference type="ARBA" id="ARBA00022729"/>
    </source>
</evidence>
<accession>A0A8J3CHZ1</accession>
<protein>
    <submittedName>
        <fullName evidence="6">ABC transporter substrate-binding protein</fullName>
    </submittedName>
</protein>
<dbReference type="SMART" id="SM00062">
    <property type="entry name" value="PBPb"/>
    <property type="match status" value="1"/>
</dbReference>
<evidence type="ECO:0000313" key="7">
    <source>
        <dbReference type="Proteomes" id="UP000614287"/>
    </source>
</evidence>
<dbReference type="Pfam" id="PF00497">
    <property type="entry name" value="SBP_bac_3"/>
    <property type="match status" value="1"/>
</dbReference>
<dbReference type="SUPFAM" id="SSF53850">
    <property type="entry name" value="Periplasmic binding protein-like II"/>
    <property type="match status" value="1"/>
</dbReference>
<proteinExistence type="inferred from homology"/>
<name>A0A8J3CHZ1_9BURK</name>
<reference evidence="6" key="2">
    <citation type="submission" date="2020-09" db="EMBL/GenBank/DDBJ databases">
        <authorList>
            <person name="Sun Q."/>
            <person name="Kim S."/>
        </authorList>
    </citation>
    <scope>NUCLEOTIDE SEQUENCE</scope>
    <source>
        <strain evidence="6">KCTC 32501</strain>
    </source>
</reference>
<evidence type="ECO:0000256" key="2">
    <source>
        <dbReference type="ARBA" id="ARBA00010333"/>
    </source>
</evidence>
<dbReference type="InterPro" id="IPR001638">
    <property type="entry name" value="Solute-binding_3/MltF_N"/>
</dbReference>
<dbReference type="InterPro" id="IPR018313">
    <property type="entry name" value="SBP_3_CS"/>
</dbReference>
<evidence type="ECO:0000256" key="4">
    <source>
        <dbReference type="RuleBase" id="RU003744"/>
    </source>
</evidence>
<dbReference type="Gene3D" id="3.40.190.10">
    <property type="entry name" value="Periplasmic binding protein-like II"/>
    <property type="match status" value="2"/>
</dbReference>
<keyword evidence="7" id="KW-1185">Reference proteome</keyword>
<feature type="domain" description="Solute-binding protein family 3/N-terminal" evidence="5">
    <location>
        <begin position="49"/>
        <end position="277"/>
    </location>
</feature>
<keyword evidence="3" id="KW-0732">Signal</keyword>
<dbReference type="GO" id="GO:0030313">
    <property type="term" value="C:cell envelope"/>
    <property type="evidence" value="ECO:0007669"/>
    <property type="project" value="UniProtKB-SubCell"/>
</dbReference>
<comment type="similarity">
    <text evidence="2 4">Belongs to the bacterial solute-binding protein 3 family.</text>
</comment>
<dbReference type="EMBL" id="BMZG01000006">
    <property type="protein sequence ID" value="GHA73930.1"/>
    <property type="molecule type" value="Genomic_DNA"/>
</dbReference>
<reference evidence="6" key="1">
    <citation type="journal article" date="2014" name="Int. J. Syst. Evol. Microbiol.">
        <title>Complete genome sequence of Corynebacterium casei LMG S-19264T (=DSM 44701T), isolated from a smear-ripened cheese.</title>
        <authorList>
            <consortium name="US DOE Joint Genome Institute (JGI-PGF)"/>
            <person name="Walter F."/>
            <person name="Albersmeier A."/>
            <person name="Kalinowski J."/>
            <person name="Ruckert C."/>
        </authorList>
    </citation>
    <scope>NUCLEOTIDE SEQUENCE</scope>
    <source>
        <strain evidence="6">KCTC 32501</strain>
    </source>
</reference>
<sequence>MTHTLKNLGLTAALAVMMAACTPAPKKEAAPTADAPKTDAPATAAAPTKIVFGTDAAYAPFEMKDASGKIIGFEIDLATAMCAEIKAECTFQDQAFDGIIPALEAKKFDAILSSMSMTAERKGKVDFTQKIWSSPSSFLGAEAIGTDITPTSMKDKIIAVQKGTVQENYIKANFKDSKIKSYDTIELAYADLAAKRADLVLADTGVIDDFLKSAKGKNFKELVKVPESVDPKAFGDGIGIAVRKGDKALLDQLNKGFDAIRANGKYKEIADKYFKYDIYTGK</sequence>
<dbReference type="AlphaFoldDB" id="A0A8J3CHZ1"/>
<dbReference type="PROSITE" id="PS51257">
    <property type="entry name" value="PROKAR_LIPOPROTEIN"/>
    <property type="match status" value="1"/>
</dbReference>
<dbReference type="PROSITE" id="PS01039">
    <property type="entry name" value="SBP_BACTERIAL_3"/>
    <property type="match status" value="1"/>
</dbReference>